<dbReference type="InterPro" id="IPR011009">
    <property type="entry name" value="Kinase-like_dom_sf"/>
</dbReference>
<sequence>MAPEAMHGRMSPKIDIYSFGVLVLEIVTRRKNSSSGDRDTVNLLTDVWNCWTKGTISEMIDQSLDEYARSQALRCIHIGLMCLQPNPDDRPYILSVIFMLTRDNMEIQAPAQPAFFFRRESLLASLSSYDQSDIILDENVSVNGVTITDLYPR</sequence>
<dbReference type="Gene3D" id="1.10.510.10">
    <property type="entry name" value="Transferase(Phosphotransferase) domain 1"/>
    <property type="match status" value="1"/>
</dbReference>
<dbReference type="PROSITE" id="PS50011">
    <property type="entry name" value="PROTEIN_KINASE_DOM"/>
    <property type="match status" value="1"/>
</dbReference>
<proteinExistence type="predicted"/>
<dbReference type="GO" id="GO:0005524">
    <property type="term" value="F:ATP binding"/>
    <property type="evidence" value="ECO:0007669"/>
    <property type="project" value="InterPro"/>
</dbReference>
<comment type="caution">
    <text evidence="2">The sequence shown here is derived from an EMBL/GenBank/DDBJ whole genome shotgun (WGS) entry which is preliminary data.</text>
</comment>
<feature type="domain" description="Protein kinase" evidence="1">
    <location>
        <begin position="1"/>
        <end position="115"/>
    </location>
</feature>
<dbReference type="Proteomes" id="UP001231189">
    <property type="component" value="Unassembled WGS sequence"/>
</dbReference>
<evidence type="ECO:0000313" key="3">
    <source>
        <dbReference type="Proteomes" id="UP001231189"/>
    </source>
</evidence>
<reference evidence="2" key="1">
    <citation type="submission" date="2023-07" db="EMBL/GenBank/DDBJ databases">
        <title>A chromosome-level genome assembly of Lolium multiflorum.</title>
        <authorList>
            <person name="Chen Y."/>
            <person name="Copetti D."/>
            <person name="Kolliker R."/>
            <person name="Studer B."/>
        </authorList>
    </citation>
    <scope>NUCLEOTIDE SEQUENCE</scope>
    <source>
        <strain evidence="2">02402/16</strain>
        <tissue evidence="2">Leaf</tissue>
    </source>
</reference>
<organism evidence="2 3">
    <name type="scientific">Lolium multiflorum</name>
    <name type="common">Italian ryegrass</name>
    <name type="synonym">Lolium perenne subsp. multiflorum</name>
    <dbReference type="NCBI Taxonomy" id="4521"/>
    <lineage>
        <taxon>Eukaryota</taxon>
        <taxon>Viridiplantae</taxon>
        <taxon>Streptophyta</taxon>
        <taxon>Embryophyta</taxon>
        <taxon>Tracheophyta</taxon>
        <taxon>Spermatophyta</taxon>
        <taxon>Magnoliopsida</taxon>
        <taxon>Liliopsida</taxon>
        <taxon>Poales</taxon>
        <taxon>Poaceae</taxon>
        <taxon>BOP clade</taxon>
        <taxon>Pooideae</taxon>
        <taxon>Poodae</taxon>
        <taxon>Poeae</taxon>
        <taxon>Poeae Chloroplast Group 2 (Poeae type)</taxon>
        <taxon>Loliodinae</taxon>
        <taxon>Loliinae</taxon>
        <taxon>Lolium</taxon>
    </lineage>
</organism>
<dbReference type="PANTHER" id="PTHR27006">
    <property type="entry name" value="PROMASTIGOTE SURFACE ANTIGEN PROTEIN PSA"/>
    <property type="match status" value="1"/>
</dbReference>
<dbReference type="EMBL" id="JAUUTY010000002">
    <property type="protein sequence ID" value="KAK1679929.1"/>
    <property type="molecule type" value="Genomic_DNA"/>
</dbReference>
<gene>
    <name evidence="2" type="ORF">QYE76_040777</name>
</gene>
<dbReference type="AlphaFoldDB" id="A0AAD8TC57"/>
<dbReference type="GO" id="GO:0004672">
    <property type="term" value="F:protein kinase activity"/>
    <property type="evidence" value="ECO:0007669"/>
    <property type="project" value="InterPro"/>
</dbReference>
<keyword evidence="3" id="KW-1185">Reference proteome</keyword>
<protein>
    <recommendedName>
        <fullName evidence="1">Protein kinase domain-containing protein</fullName>
    </recommendedName>
</protein>
<dbReference type="InterPro" id="IPR000719">
    <property type="entry name" value="Prot_kinase_dom"/>
</dbReference>
<name>A0AAD8TC57_LOLMU</name>
<dbReference type="SUPFAM" id="SSF56112">
    <property type="entry name" value="Protein kinase-like (PK-like)"/>
    <property type="match status" value="1"/>
</dbReference>
<evidence type="ECO:0000259" key="1">
    <source>
        <dbReference type="PROSITE" id="PS50011"/>
    </source>
</evidence>
<accession>A0AAD8TC57</accession>
<dbReference type="PANTHER" id="PTHR27006:SF634">
    <property type="entry name" value="RECEPTOR-LIKE SERINE_THREONINE-PROTEIN KINASE"/>
    <property type="match status" value="1"/>
</dbReference>
<evidence type="ECO:0000313" key="2">
    <source>
        <dbReference type="EMBL" id="KAK1679929.1"/>
    </source>
</evidence>